<reference evidence="1" key="1">
    <citation type="journal article" date="2018" name="Genome Biol. Evol.">
        <title>Genomics and development of Lentinus tigrinus, a white-rot wood-decaying mushroom with dimorphic fruiting bodies.</title>
        <authorList>
            <person name="Wu B."/>
            <person name="Xu Z."/>
            <person name="Knudson A."/>
            <person name="Carlson A."/>
            <person name="Chen N."/>
            <person name="Kovaka S."/>
            <person name="LaButti K."/>
            <person name="Lipzen A."/>
            <person name="Pennachio C."/>
            <person name="Riley R."/>
            <person name="Schakwitz W."/>
            <person name="Umezawa K."/>
            <person name="Ohm R.A."/>
            <person name="Grigoriev I.V."/>
            <person name="Nagy L.G."/>
            <person name="Gibbons J."/>
            <person name="Hibbett D."/>
        </authorList>
    </citation>
    <scope>NUCLEOTIDE SEQUENCE [LARGE SCALE GENOMIC DNA]</scope>
    <source>
        <strain evidence="1">ALCF2SS1-6</strain>
    </source>
</reference>
<keyword evidence="2" id="KW-1185">Reference proteome</keyword>
<organism evidence="1 2">
    <name type="scientific">Lentinus tigrinus ALCF2SS1-6</name>
    <dbReference type="NCBI Taxonomy" id="1328759"/>
    <lineage>
        <taxon>Eukaryota</taxon>
        <taxon>Fungi</taxon>
        <taxon>Dikarya</taxon>
        <taxon>Basidiomycota</taxon>
        <taxon>Agaricomycotina</taxon>
        <taxon>Agaricomycetes</taxon>
        <taxon>Polyporales</taxon>
        <taxon>Polyporaceae</taxon>
        <taxon>Lentinus</taxon>
    </lineage>
</organism>
<accession>A0A5C2SXT7</accession>
<dbReference type="EMBL" id="ML122250">
    <property type="protein sequence ID" value="RPD67559.1"/>
    <property type="molecule type" value="Genomic_DNA"/>
</dbReference>
<evidence type="ECO:0000313" key="2">
    <source>
        <dbReference type="Proteomes" id="UP000313359"/>
    </source>
</evidence>
<dbReference type="Proteomes" id="UP000313359">
    <property type="component" value="Unassembled WGS sequence"/>
</dbReference>
<protein>
    <submittedName>
        <fullName evidence="1">Uncharacterized protein</fullName>
    </submittedName>
</protein>
<dbReference type="AlphaFoldDB" id="A0A5C2SXT7"/>
<evidence type="ECO:0000313" key="1">
    <source>
        <dbReference type="EMBL" id="RPD67559.1"/>
    </source>
</evidence>
<gene>
    <name evidence="1" type="ORF">L227DRAFT_28223</name>
</gene>
<name>A0A5C2SXT7_9APHY</name>
<proteinExistence type="predicted"/>
<sequence>MSSARRNHSSRLQGVTVGTDCLHLRERRLPTHKANLRSLREHTASYCAIALLLCARACGQFFRAVLQSRHSSPTTYITSRFLAVRRRSEYQDRGPSRTPCLRG</sequence>